<comment type="caution">
    <text evidence="2">Lacks conserved residue(s) required for the propagation of feature annotation.</text>
</comment>
<sequence>MATRYVILIVFALTGSATASSWNNLNCPAPRAPDNGLSFIFRNGELVHFRCHPGYQMRGTPVAYCVNNVWTNSAPECIPIRKGLGLSRDARFRKVLRQTFFR</sequence>
<dbReference type="Proteomes" id="UP001497382">
    <property type="component" value="Unassembled WGS sequence"/>
</dbReference>
<organism evidence="5 6">
    <name type="scientific">Larinioides sclopetarius</name>
    <dbReference type="NCBI Taxonomy" id="280406"/>
    <lineage>
        <taxon>Eukaryota</taxon>
        <taxon>Metazoa</taxon>
        <taxon>Ecdysozoa</taxon>
        <taxon>Arthropoda</taxon>
        <taxon>Chelicerata</taxon>
        <taxon>Arachnida</taxon>
        <taxon>Araneae</taxon>
        <taxon>Araneomorphae</taxon>
        <taxon>Entelegynae</taxon>
        <taxon>Araneoidea</taxon>
        <taxon>Araneidae</taxon>
        <taxon>Larinioides</taxon>
    </lineage>
</organism>
<comment type="caution">
    <text evidence="5">The sequence shown here is derived from an EMBL/GenBank/DDBJ whole genome shotgun (WGS) entry which is preliminary data.</text>
</comment>
<dbReference type="InterPro" id="IPR000436">
    <property type="entry name" value="Sushi_SCR_CCP_dom"/>
</dbReference>
<dbReference type="Pfam" id="PF00084">
    <property type="entry name" value="Sushi"/>
    <property type="match status" value="1"/>
</dbReference>
<dbReference type="Gene3D" id="2.10.70.10">
    <property type="entry name" value="Complement Module, domain 1"/>
    <property type="match status" value="1"/>
</dbReference>
<dbReference type="SMART" id="SM00032">
    <property type="entry name" value="CCP"/>
    <property type="match status" value="1"/>
</dbReference>
<protein>
    <recommendedName>
        <fullName evidence="4">Sushi domain-containing protein</fullName>
    </recommendedName>
</protein>
<dbReference type="PROSITE" id="PS50923">
    <property type="entry name" value="SUSHI"/>
    <property type="match status" value="1"/>
</dbReference>
<evidence type="ECO:0000256" key="2">
    <source>
        <dbReference type="PROSITE-ProRule" id="PRU00302"/>
    </source>
</evidence>
<dbReference type="SUPFAM" id="SSF57535">
    <property type="entry name" value="Complement control module/SCR domain"/>
    <property type="match status" value="1"/>
</dbReference>
<keyword evidence="1" id="KW-1015">Disulfide bond</keyword>
<evidence type="ECO:0000256" key="3">
    <source>
        <dbReference type="SAM" id="SignalP"/>
    </source>
</evidence>
<reference evidence="5 6" key="1">
    <citation type="submission" date="2024-04" db="EMBL/GenBank/DDBJ databases">
        <authorList>
            <person name="Rising A."/>
            <person name="Reimegard J."/>
            <person name="Sonavane S."/>
            <person name="Akerstrom W."/>
            <person name="Nylinder S."/>
            <person name="Hedman E."/>
            <person name="Kallberg Y."/>
        </authorList>
    </citation>
    <scope>NUCLEOTIDE SEQUENCE [LARGE SCALE GENOMIC DNA]</scope>
</reference>
<keyword evidence="2" id="KW-0768">Sushi</keyword>
<dbReference type="CDD" id="cd00033">
    <property type="entry name" value="CCP"/>
    <property type="match status" value="1"/>
</dbReference>
<dbReference type="EMBL" id="CAXIEN010000069">
    <property type="protein sequence ID" value="CAL1273682.1"/>
    <property type="molecule type" value="Genomic_DNA"/>
</dbReference>
<feature type="signal peptide" evidence="3">
    <location>
        <begin position="1"/>
        <end position="19"/>
    </location>
</feature>
<feature type="chain" id="PRO_5043315080" description="Sushi domain-containing protein" evidence="3">
    <location>
        <begin position="20"/>
        <end position="102"/>
    </location>
</feature>
<keyword evidence="3" id="KW-0732">Signal</keyword>
<dbReference type="InterPro" id="IPR035976">
    <property type="entry name" value="Sushi/SCR/CCP_sf"/>
</dbReference>
<evidence type="ECO:0000313" key="6">
    <source>
        <dbReference type="Proteomes" id="UP001497382"/>
    </source>
</evidence>
<proteinExistence type="predicted"/>
<evidence type="ECO:0000256" key="1">
    <source>
        <dbReference type="ARBA" id="ARBA00023157"/>
    </source>
</evidence>
<evidence type="ECO:0000259" key="4">
    <source>
        <dbReference type="PROSITE" id="PS50923"/>
    </source>
</evidence>
<name>A0AAV1ZT34_9ARAC</name>
<accession>A0AAV1ZT34</accession>
<gene>
    <name evidence="5" type="ORF">LARSCL_LOCUS7029</name>
</gene>
<feature type="non-terminal residue" evidence="5">
    <location>
        <position position="102"/>
    </location>
</feature>
<keyword evidence="6" id="KW-1185">Reference proteome</keyword>
<evidence type="ECO:0000313" key="5">
    <source>
        <dbReference type="EMBL" id="CAL1273682.1"/>
    </source>
</evidence>
<dbReference type="AlphaFoldDB" id="A0AAV1ZT34"/>
<feature type="domain" description="Sushi" evidence="4">
    <location>
        <begin position="25"/>
        <end position="79"/>
    </location>
</feature>